<dbReference type="EMBL" id="JAIWYP010000003">
    <property type="protein sequence ID" value="KAH3845141.1"/>
    <property type="molecule type" value="Genomic_DNA"/>
</dbReference>
<reference evidence="1" key="2">
    <citation type="submission" date="2020-11" db="EMBL/GenBank/DDBJ databases">
        <authorList>
            <person name="McCartney M.A."/>
            <person name="Auch B."/>
            <person name="Kono T."/>
            <person name="Mallez S."/>
            <person name="Becker A."/>
            <person name="Gohl D.M."/>
            <person name="Silverstein K.A.T."/>
            <person name="Koren S."/>
            <person name="Bechman K.B."/>
            <person name="Herman A."/>
            <person name="Abrahante J.E."/>
            <person name="Garbe J."/>
        </authorList>
    </citation>
    <scope>NUCLEOTIDE SEQUENCE</scope>
    <source>
        <strain evidence="1">Duluth1</strain>
        <tissue evidence="1">Whole animal</tissue>
    </source>
</reference>
<gene>
    <name evidence="1" type="ORF">DPMN_087414</name>
</gene>
<dbReference type="AlphaFoldDB" id="A0A9D4KU63"/>
<sequence>MAGQRPTRLVMGPCILEIDCSVIRDVQYKVEVNRCRNEEAPCIVSIDRIAKKDVQYQFEVNRLKGNCEWPMWLVMQPCIVYIDCIVIRDVQNQFEVNRCRNEEVNVK</sequence>
<accession>A0A9D4KU63</accession>
<protein>
    <submittedName>
        <fullName evidence="1">Uncharacterized protein</fullName>
    </submittedName>
</protein>
<evidence type="ECO:0000313" key="1">
    <source>
        <dbReference type="EMBL" id="KAH3845141.1"/>
    </source>
</evidence>
<keyword evidence="2" id="KW-1185">Reference proteome</keyword>
<reference evidence="1" key="1">
    <citation type="journal article" date="2019" name="bioRxiv">
        <title>The Genome of the Zebra Mussel, Dreissena polymorpha: A Resource for Invasive Species Research.</title>
        <authorList>
            <person name="McCartney M.A."/>
            <person name="Auch B."/>
            <person name="Kono T."/>
            <person name="Mallez S."/>
            <person name="Zhang Y."/>
            <person name="Obille A."/>
            <person name="Becker A."/>
            <person name="Abrahante J.E."/>
            <person name="Garbe J."/>
            <person name="Badalamenti J.P."/>
            <person name="Herman A."/>
            <person name="Mangelson H."/>
            <person name="Liachko I."/>
            <person name="Sullivan S."/>
            <person name="Sone E.D."/>
            <person name="Koren S."/>
            <person name="Silverstein K.A.T."/>
            <person name="Beckman K.B."/>
            <person name="Gohl D.M."/>
        </authorList>
    </citation>
    <scope>NUCLEOTIDE SEQUENCE</scope>
    <source>
        <strain evidence="1">Duluth1</strain>
        <tissue evidence="1">Whole animal</tissue>
    </source>
</reference>
<evidence type="ECO:0000313" key="2">
    <source>
        <dbReference type="Proteomes" id="UP000828390"/>
    </source>
</evidence>
<comment type="caution">
    <text evidence="1">The sequence shown here is derived from an EMBL/GenBank/DDBJ whole genome shotgun (WGS) entry which is preliminary data.</text>
</comment>
<proteinExistence type="predicted"/>
<name>A0A9D4KU63_DREPO</name>
<dbReference type="Proteomes" id="UP000828390">
    <property type="component" value="Unassembled WGS sequence"/>
</dbReference>
<organism evidence="1 2">
    <name type="scientific">Dreissena polymorpha</name>
    <name type="common">Zebra mussel</name>
    <name type="synonym">Mytilus polymorpha</name>
    <dbReference type="NCBI Taxonomy" id="45954"/>
    <lineage>
        <taxon>Eukaryota</taxon>
        <taxon>Metazoa</taxon>
        <taxon>Spiralia</taxon>
        <taxon>Lophotrochozoa</taxon>
        <taxon>Mollusca</taxon>
        <taxon>Bivalvia</taxon>
        <taxon>Autobranchia</taxon>
        <taxon>Heteroconchia</taxon>
        <taxon>Euheterodonta</taxon>
        <taxon>Imparidentia</taxon>
        <taxon>Neoheterodontei</taxon>
        <taxon>Myida</taxon>
        <taxon>Dreissenoidea</taxon>
        <taxon>Dreissenidae</taxon>
        <taxon>Dreissena</taxon>
    </lineage>
</organism>